<dbReference type="PANTHER" id="PTHR10543">
    <property type="entry name" value="BETA-CAROTENE DIOXYGENASE"/>
    <property type="match status" value="1"/>
</dbReference>
<evidence type="ECO:0000256" key="2">
    <source>
        <dbReference type="ARBA" id="ARBA00022723"/>
    </source>
</evidence>
<dbReference type="GO" id="GO:0042574">
    <property type="term" value="P:retinal metabolic process"/>
    <property type="evidence" value="ECO:0007669"/>
    <property type="project" value="TreeGrafter"/>
</dbReference>
<evidence type="ECO:0000256" key="5">
    <source>
        <dbReference type="RuleBase" id="RU003799"/>
    </source>
</evidence>
<dbReference type="AlphaFoldDB" id="A0A3Q2YA13"/>
<comment type="cofactor">
    <cofactor evidence="4">
        <name>Fe(2+)</name>
        <dbReference type="ChEBI" id="CHEBI:29033"/>
    </cofactor>
    <text evidence="4">Binds 1 Fe(2+) ion per subunit.</text>
</comment>
<dbReference type="OMA" id="MLPNCKA"/>
<dbReference type="GO" id="GO:0016121">
    <property type="term" value="P:carotene catabolic process"/>
    <property type="evidence" value="ECO:0007669"/>
    <property type="project" value="TreeGrafter"/>
</dbReference>
<feature type="binding site" evidence="4">
    <location>
        <position position="532"/>
    </location>
    <ligand>
        <name>Fe cation</name>
        <dbReference type="ChEBI" id="CHEBI:24875"/>
        <note>catalytic</note>
    </ligand>
</feature>
<keyword evidence="7" id="KW-1185">Reference proteome</keyword>
<comment type="similarity">
    <text evidence="1 5">Belongs to the carotenoid oxygenase family.</text>
</comment>
<dbReference type="InterPro" id="IPR004294">
    <property type="entry name" value="Carotenoid_Oase"/>
</dbReference>
<organism evidence="6 7">
    <name type="scientific">Hippocampus comes</name>
    <name type="common">Tiger tail seahorse</name>
    <dbReference type="NCBI Taxonomy" id="109280"/>
    <lineage>
        <taxon>Eukaryota</taxon>
        <taxon>Metazoa</taxon>
        <taxon>Chordata</taxon>
        <taxon>Craniata</taxon>
        <taxon>Vertebrata</taxon>
        <taxon>Euteleostomi</taxon>
        <taxon>Actinopterygii</taxon>
        <taxon>Neopterygii</taxon>
        <taxon>Teleostei</taxon>
        <taxon>Neoteleostei</taxon>
        <taxon>Acanthomorphata</taxon>
        <taxon>Syngnathiaria</taxon>
        <taxon>Syngnathiformes</taxon>
        <taxon>Syngnathoidei</taxon>
        <taxon>Syngnathidae</taxon>
        <taxon>Hippocampus</taxon>
    </lineage>
</organism>
<sequence length="539" mass="61729">PKQRCPQAKGLESVAPLVNSVEEIPDPIPTTIKGTVPTWINGSFLRNGPGKFEFGQDRYTHWFDGMAMMHRFHISEGNVTYSSRFLRSDSYTRNSEMNRIVVSEFGTLAMPDPCKNIFARFFSRFQIPKATDNANVHFVKYKGDYFVSTETNYMRRIDPQTLETKEKVDWSQYVAINAATAHPHYDRQGATYNMGNSYGKGGFFYNIIRVPPPEETGVSEDCADLYGAKVLCSIRASEPRKPSYYHSFVMSENYIVFVEQPIKLDLLKFMLYRIQGKSFHKVMSWEPRYDTIFHLVDRHTGKESEVKYRAAAMFTLHQINAFEDNGLLVMDMCCGDDGEVIGDFTLENLRRGPGEEMDKFYNSLCRNLPRRYVLPLHVDKSTPLDQNLVTSQNYKATAKMTKPGEVPFIELHDDELLKYGGLEFPQINYERCNGRPYRYFYSCGFGHVFSDSLLKMDVHTKELKVWRYPGLFPSEPVFVASPEATEEDDGVVLSVIITPREDKSTFLLVLDAKTFNELGRAEVPVNIPYGTHGVFNLMG</sequence>
<dbReference type="GO" id="GO:0010436">
    <property type="term" value="F:carotenoid dioxygenase activity"/>
    <property type="evidence" value="ECO:0007669"/>
    <property type="project" value="TreeGrafter"/>
</dbReference>
<evidence type="ECO:0000313" key="7">
    <source>
        <dbReference type="Proteomes" id="UP000264820"/>
    </source>
</evidence>
<evidence type="ECO:0000256" key="3">
    <source>
        <dbReference type="ARBA" id="ARBA00023004"/>
    </source>
</evidence>
<dbReference type="PANTHER" id="PTHR10543:SF107">
    <property type="entry name" value="BETA-CAROTENE 15, 15-DIOXYGENASE 2"/>
    <property type="match status" value="1"/>
</dbReference>
<dbReference type="GO" id="GO:0046872">
    <property type="term" value="F:metal ion binding"/>
    <property type="evidence" value="ECO:0007669"/>
    <property type="project" value="UniProtKB-KW"/>
</dbReference>
<keyword evidence="3 4" id="KW-0408">Iron</keyword>
<feature type="binding site" evidence="4">
    <location>
        <position position="317"/>
    </location>
    <ligand>
        <name>Fe cation</name>
        <dbReference type="ChEBI" id="CHEBI:24875"/>
        <note>catalytic</note>
    </ligand>
</feature>
<evidence type="ECO:0000256" key="1">
    <source>
        <dbReference type="ARBA" id="ARBA00006787"/>
    </source>
</evidence>
<name>A0A3Q2YA13_HIPCM</name>
<dbReference type="Ensembl" id="ENSHCOT00000027512.1">
    <property type="protein sequence ID" value="ENSHCOP00000013973.1"/>
    <property type="gene ID" value="ENSHCOG00000017479.1"/>
</dbReference>
<reference evidence="6" key="1">
    <citation type="submission" date="2025-08" db="UniProtKB">
        <authorList>
            <consortium name="Ensembl"/>
        </authorList>
    </citation>
    <scope>IDENTIFICATION</scope>
</reference>
<keyword evidence="2 4" id="KW-0479">Metal-binding</keyword>
<evidence type="ECO:0000313" key="6">
    <source>
        <dbReference type="Ensembl" id="ENSHCOP00000013973.1"/>
    </source>
</evidence>
<dbReference type="GO" id="GO:0005739">
    <property type="term" value="C:mitochondrion"/>
    <property type="evidence" value="ECO:0007669"/>
    <property type="project" value="TreeGrafter"/>
</dbReference>
<dbReference type="Pfam" id="PF03055">
    <property type="entry name" value="RPE65"/>
    <property type="match status" value="1"/>
</dbReference>
<protein>
    <submittedName>
        <fullName evidence="6">Beta-carotene 15, 15-dioxygenase 2, like</fullName>
    </submittedName>
</protein>
<evidence type="ECO:0000256" key="4">
    <source>
        <dbReference type="PIRSR" id="PIRSR604294-1"/>
    </source>
</evidence>
<dbReference type="GO" id="GO:0003834">
    <property type="term" value="F:beta-carotene 15,15'-dioxygenase activity"/>
    <property type="evidence" value="ECO:0007669"/>
    <property type="project" value="TreeGrafter"/>
</dbReference>
<reference evidence="6" key="2">
    <citation type="submission" date="2025-09" db="UniProtKB">
        <authorList>
            <consortium name="Ensembl"/>
        </authorList>
    </citation>
    <scope>IDENTIFICATION</scope>
</reference>
<proteinExistence type="inferred from homology"/>
<accession>A0A3Q2YA13</accession>
<feature type="binding site" evidence="4">
    <location>
        <position position="246"/>
    </location>
    <ligand>
        <name>Fe cation</name>
        <dbReference type="ChEBI" id="CHEBI:24875"/>
        <note>catalytic</note>
    </ligand>
</feature>
<dbReference type="Proteomes" id="UP000264820">
    <property type="component" value="Unplaced"/>
</dbReference>
<feature type="binding site" evidence="4">
    <location>
        <position position="182"/>
    </location>
    <ligand>
        <name>Fe cation</name>
        <dbReference type="ChEBI" id="CHEBI:24875"/>
        <note>catalytic</note>
    </ligand>
</feature>
<dbReference type="GeneTree" id="ENSGT00950000182913"/>